<evidence type="ECO:0000256" key="1">
    <source>
        <dbReference type="ARBA" id="ARBA00022729"/>
    </source>
</evidence>
<dbReference type="Pfam" id="PF07686">
    <property type="entry name" value="V-set"/>
    <property type="match status" value="1"/>
</dbReference>
<dbReference type="SMART" id="SM00409">
    <property type="entry name" value="IG"/>
    <property type="match status" value="4"/>
</dbReference>
<evidence type="ECO:0000256" key="2">
    <source>
        <dbReference type="ARBA" id="ARBA00023157"/>
    </source>
</evidence>
<feature type="transmembrane region" description="Helical" evidence="6">
    <location>
        <begin position="12"/>
        <end position="34"/>
    </location>
</feature>
<dbReference type="SMART" id="SM00408">
    <property type="entry name" value="IGc2"/>
    <property type="match status" value="3"/>
</dbReference>
<dbReference type="EMBL" id="JAGEUA010000004">
    <property type="protein sequence ID" value="KAL0985077.1"/>
    <property type="molecule type" value="Genomic_DNA"/>
</dbReference>
<keyword evidence="6" id="KW-0812">Transmembrane</keyword>
<evidence type="ECO:0000259" key="7">
    <source>
        <dbReference type="PROSITE" id="PS50835"/>
    </source>
</evidence>
<dbReference type="AlphaFoldDB" id="A0ABD0XDG2"/>
<comment type="caution">
    <text evidence="8">The sequence shown here is derived from an EMBL/GenBank/DDBJ whole genome shotgun (WGS) entry which is preliminary data.</text>
</comment>
<keyword evidence="3" id="KW-0325">Glycoprotein</keyword>
<dbReference type="InterPro" id="IPR013783">
    <property type="entry name" value="Ig-like_fold"/>
</dbReference>
<keyword evidence="6" id="KW-0472">Membrane</keyword>
<protein>
    <recommendedName>
        <fullName evidence="7">Ig-like domain-containing protein</fullName>
    </recommendedName>
</protein>
<evidence type="ECO:0000256" key="5">
    <source>
        <dbReference type="SAM" id="MobiDB-lite"/>
    </source>
</evidence>
<keyword evidence="4" id="KW-0393">Immunoglobulin domain</keyword>
<dbReference type="InterPro" id="IPR052598">
    <property type="entry name" value="IgSF_CEA-related"/>
</dbReference>
<dbReference type="InterPro" id="IPR036179">
    <property type="entry name" value="Ig-like_dom_sf"/>
</dbReference>
<feature type="domain" description="Ig-like" evidence="7">
    <location>
        <begin position="305"/>
        <end position="401"/>
    </location>
</feature>
<proteinExistence type="predicted"/>
<name>A0ABD0XDG2_UMBPY</name>
<evidence type="ECO:0000256" key="3">
    <source>
        <dbReference type="ARBA" id="ARBA00023180"/>
    </source>
</evidence>
<dbReference type="PANTHER" id="PTHR44337">
    <property type="entry name" value="CARCINOEMBRYONIC ANTIGEN-RELATED CELL ADHESION MOLECULE 8"/>
    <property type="match status" value="1"/>
</dbReference>
<dbReference type="SUPFAM" id="SSF48726">
    <property type="entry name" value="Immunoglobulin"/>
    <property type="match status" value="4"/>
</dbReference>
<feature type="domain" description="Ig-like" evidence="7">
    <location>
        <begin position="225"/>
        <end position="303"/>
    </location>
</feature>
<dbReference type="InterPro" id="IPR007110">
    <property type="entry name" value="Ig-like_dom"/>
</dbReference>
<dbReference type="InterPro" id="IPR003599">
    <property type="entry name" value="Ig_sub"/>
</dbReference>
<feature type="compositionally biased region" description="Polar residues" evidence="5">
    <location>
        <begin position="453"/>
        <end position="466"/>
    </location>
</feature>
<dbReference type="PROSITE" id="PS50835">
    <property type="entry name" value="IG_LIKE"/>
    <property type="match status" value="3"/>
</dbReference>
<feature type="transmembrane region" description="Helical" evidence="6">
    <location>
        <begin position="417"/>
        <end position="440"/>
    </location>
</feature>
<gene>
    <name evidence="8" type="ORF">UPYG_G00152590</name>
</gene>
<reference evidence="8 9" key="1">
    <citation type="submission" date="2024-06" db="EMBL/GenBank/DDBJ databases">
        <authorList>
            <person name="Pan Q."/>
            <person name="Wen M."/>
            <person name="Jouanno E."/>
            <person name="Zahm M."/>
            <person name="Klopp C."/>
            <person name="Cabau C."/>
            <person name="Louis A."/>
            <person name="Berthelot C."/>
            <person name="Parey E."/>
            <person name="Roest Crollius H."/>
            <person name="Montfort J."/>
            <person name="Robinson-Rechavi M."/>
            <person name="Bouchez O."/>
            <person name="Lampietro C."/>
            <person name="Lopez Roques C."/>
            <person name="Donnadieu C."/>
            <person name="Postlethwait J."/>
            <person name="Bobe J."/>
            <person name="Verreycken H."/>
            <person name="Guiguen Y."/>
        </authorList>
    </citation>
    <scope>NUCLEOTIDE SEQUENCE [LARGE SCALE GENOMIC DNA]</scope>
    <source>
        <strain evidence="8">Up_M1</strain>
        <tissue evidence="8">Testis</tissue>
    </source>
</reference>
<evidence type="ECO:0000313" key="9">
    <source>
        <dbReference type="Proteomes" id="UP001557470"/>
    </source>
</evidence>
<evidence type="ECO:0000313" key="8">
    <source>
        <dbReference type="EMBL" id="KAL0985077.1"/>
    </source>
</evidence>
<accession>A0ABD0XDG2</accession>
<dbReference type="InterPro" id="IPR013106">
    <property type="entry name" value="Ig_V-set"/>
</dbReference>
<dbReference type="PANTHER" id="PTHR44337:SF20">
    <property type="entry name" value="CARCINOEMBRYONIC ANTIGEN-RELATED CELL ADHESION MOLECULE 5-RELATED"/>
    <property type="match status" value="1"/>
</dbReference>
<evidence type="ECO:0000256" key="4">
    <source>
        <dbReference type="ARBA" id="ARBA00023319"/>
    </source>
</evidence>
<keyword evidence="9" id="KW-1185">Reference proteome</keyword>
<evidence type="ECO:0000256" key="6">
    <source>
        <dbReference type="SAM" id="Phobius"/>
    </source>
</evidence>
<sequence>MVQKDSPHHPHLFSVCLLAVVGICHGLGVVQVSLDGSLGGNVTFFATIPPHIKPHSIHWKFNSITIVTATTSIVKPVDKYKDRITLNISTGSLELRNLALNDSGEYNFEILGDDVLPYSGTTQLNVYETVSNVVINATTTDLVEFNNSVSLSCSSSGSSPFSYRWLNGSSEVTAEDGVQLSNGGRILIITNVTRYDPGPYRCDVSNPVSNYTSSKTLTLTINYGPESTSIEVTPLKEFYGSGSDIILSCLAVSSPDAQFQWDLNGKLLPNKETNLILANIQAYQSGSYRCWAHNTRTLRYQVSAPSNITVLERISGAVIKATESSPIIEGSSINLTCDATGSIPSRRWMKDGKHLSAGDNITISPNNRVVSINPVWRSDTGTYQCNVSNPVNYMDANYKLSVILEGSLTPPGLSAGAIAGIVIAVLVIMGGTVGLAVFFWKKKRFLEKEPTYSGRNFGNTGPSSANGGALPGNQDLNYADIAKFQKRDGGSVQLGNLATSSTEYAQVQVNHRPGQLPTYQAHLAQNANVKRPAPTPAPYVASTLYSDVRRK</sequence>
<keyword evidence="6" id="KW-1133">Transmembrane helix</keyword>
<dbReference type="Gene3D" id="2.60.40.10">
    <property type="entry name" value="Immunoglobulins"/>
    <property type="match status" value="4"/>
</dbReference>
<organism evidence="8 9">
    <name type="scientific">Umbra pygmaea</name>
    <name type="common">Eastern mudminnow</name>
    <dbReference type="NCBI Taxonomy" id="75934"/>
    <lineage>
        <taxon>Eukaryota</taxon>
        <taxon>Metazoa</taxon>
        <taxon>Chordata</taxon>
        <taxon>Craniata</taxon>
        <taxon>Vertebrata</taxon>
        <taxon>Euteleostomi</taxon>
        <taxon>Actinopterygii</taxon>
        <taxon>Neopterygii</taxon>
        <taxon>Teleostei</taxon>
        <taxon>Protacanthopterygii</taxon>
        <taxon>Esociformes</taxon>
        <taxon>Umbridae</taxon>
        <taxon>Umbra</taxon>
    </lineage>
</organism>
<dbReference type="InterPro" id="IPR003598">
    <property type="entry name" value="Ig_sub2"/>
</dbReference>
<keyword evidence="2" id="KW-1015">Disulfide bond</keyword>
<dbReference type="Pfam" id="PF13927">
    <property type="entry name" value="Ig_3"/>
    <property type="match status" value="2"/>
</dbReference>
<feature type="region of interest" description="Disordered" evidence="5">
    <location>
        <begin position="451"/>
        <end position="471"/>
    </location>
</feature>
<dbReference type="Proteomes" id="UP001557470">
    <property type="component" value="Unassembled WGS sequence"/>
</dbReference>
<dbReference type="Pfam" id="PF13895">
    <property type="entry name" value="Ig_2"/>
    <property type="match status" value="1"/>
</dbReference>
<feature type="domain" description="Ig-like" evidence="7">
    <location>
        <begin position="117"/>
        <end position="218"/>
    </location>
</feature>
<keyword evidence="1" id="KW-0732">Signal</keyword>